<dbReference type="GO" id="GO:0000329">
    <property type="term" value="C:fungal-type vacuole membrane"/>
    <property type="evidence" value="ECO:0007669"/>
    <property type="project" value="TreeGrafter"/>
</dbReference>
<dbReference type="SUPFAM" id="SSF82153">
    <property type="entry name" value="FAS1 domain"/>
    <property type="match status" value="2"/>
</dbReference>
<dbReference type="GO" id="GO:0016236">
    <property type="term" value="P:macroautophagy"/>
    <property type="evidence" value="ECO:0007669"/>
    <property type="project" value="TreeGrafter"/>
</dbReference>
<dbReference type="PROSITE" id="PS50213">
    <property type="entry name" value="FAS1"/>
    <property type="match status" value="2"/>
</dbReference>
<evidence type="ECO:0000259" key="2">
    <source>
        <dbReference type="PROSITE" id="PS50213"/>
    </source>
</evidence>
<organism evidence="3 4">
    <name type="scientific">Podospora appendiculata</name>
    <dbReference type="NCBI Taxonomy" id="314037"/>
    <lineage>
        <taxon>Eukaryota</taxon>
        <taxon>Fungi</taxon>
        <taxon>Dikarya</taxon>
        <taxon>Ascomycota</taxon>
        <taxon>Pezizomycotina</taxon>
        <taxon>Sordariomycetes</taxon>
        <taxon>Sordariomycetidae</taxon>
        <taxon>Sordariales</taxon>
        <taxon>Podosporaceae</taxon>
        <taxon>Podospora</taxon>
    </lineage>
</organism>
<sequence>MIGLSSQIVFGLPRALLAIVAILACAPTSASAQSSPQPGADLRTVLAYEQNVSTFSQIVKDYANLFTNLTTSGVTVLVPNDSAFRRFGRWHDMLKSKSVAAVKYHILQNTLSVKSVIKGDSIFAPTKLSDRAFTNVTGGQQLIITKQPSNEVVFTSGYATRGTVVVEDLEFYGGLIQIIDSVMMVPERLETTLRDAYPDSTAFLGALYATNLTSEFANTPNVTIFAPHNAAFWQMARTFLNMEKAELKRILRYHMVPRRVEHSWQLQNASSLNTIDDNAVHITRFNNYVFVNSAQLLQTDILIANGVVHMIDNVLSPAVASARPDVSLTSQRPVFSATASSPTGTAAPTPFTSDLPCTVDCPVPDATPIATSTDESGDGVVRTTSSRGNVAAARCTGLPGAGVGLGLAAMGAVMAAL</sequence>
<protein>
    <submittedName>
        <fullName evidence="3">FAS1 domain-containing protein</fullName>
    </submittedName>
</protein>
<reference evidence="3" key="1">
    <citation type="journal article" date="2023" name="Mol. Phylogenet. Evol.">
        <title>Genome-scale phylogeny and comparative genomics of the fungal order Sordariales.</title>
        <authorList>
            <person name="Hensen N."/>
            <person name="Bonometti L."/>
            <person name="Westerberg I."/>
            <person name="Brannstrom I.O."/>
            <person name="Guillou S."/>
            <person name="Cros-Aarteil S."/>
            <person name="Calhoun S."/>
            <person name="Haridas S."/>
            <person name="Kuo A."/>
            <person name="Mondo S."/>
            <person name="Pangilinan J."/>
            <person name="Riley R."/>
            <person name="LaButti K."/>
            <person name="Andreopoulos B."/>
            <person name="Lipzen A."/>
            <person name="Chen C."/>
            <person name="Yan M."/>
            <person name="Daum C."/>
            <person name="Ng V."/>
            <person name="Clum A."/>
            <person name="Steindorff A."/>
            <person name="Ohm R.A."/>
            <person name="Martin F."/>
            <person name="Silar P."/>
            <person name="Natvig D.O."/>
            <person name="Lalanne C."/>
            <person name="Gautier V."/>
            <person name="Ament-Velasquez S.L."/>
            <person name="Kruys A."/>
            <person name="Hutchinson M.I."/>
            <person name="Powell A.J."/>
            <person name="Barry K."/>
            <person name="Miller A.N."/>
            <person name="Grigoriev I.V."/>
            <person name="Debuchy R."/>
            <person name="Gladieux P."/>
            <person name="Hiltunen Thoren M."/>
            <person name="Johannesson H."/>
        </authorList>
    </citation>
    <scope>NUCLEOTIDE SEQUENCE</scope>
    <source>
        <strain evidence="3">CBS 314.62</strain>
    </source>
</reference>
<evidence type="ECO:0000313" key="3">
    <source>
        <dbReference type="EMBL" id="KAK3689482.1"/>
    </source>
</evidence>
<proteinExistence type="predicted"/>
<name>A0AAE0XBX0_9PEZI</name>
<dbReference type="InterPro" id="IPR050904">
    <property type="entry name" value="Adhesion/Biosynth-related"/>
</dbReference>
<evidence type="ECO:0000313" key="4">
    <source>
        <dbReference type="Proteomes" id="UP001270362"/>
    </source>
</evidence>
<comment type="caution">
    <text evidence="3">The sequence shown here is derived from an EMBL/GenBank/DDBJ whole genome shotgun (WGS) entry which is preliminary data.</text>
</comment>
<keyword evidence="4" id="KW-1185">Reference proteome</keyword>
<dbReference type="PANTHER" id="PTHR10900">
    <property type="entry name" value="PERIOSTIN-RELATED"/>
    <property type="match status" value="1"/>
</dbReference>
<dbReference type="Proteomes" id="UP001270362">
    <property type="component" value="Unassembled WGS sequence"/>
</dbReference>
<reference evidence="3" key="2">
    <citation type="submission" date="2023-06" db="EMBL/GenBank/DDBJ databases">
        <authorList>
            <consortium name="Lawrence Berkeley National Laboratory"/>
            <person name="Haridas S."/>
            <person name="Hensen N."/>
            <person name="Bonometti L."/>
            <person name="Westerberg I."/>
            <person name="Brannstrom I.O."/>
            <person name="Guillou S."/>
            <person name="Cros-Aarteil S."/>
            <person name="Calhoun S."/>
            <person name="Kuo A."/>
            <person name="Mondo S."/>
            <person name="Pangilinan J."/>
            <person name="Riley R."/>
            <person name="Labutti K."/>
            <person name="Andreopoulos B."/>
            <person name="Lipzen A."/>
            <person name="Chen C."/>
            <person name="Yanf M."/>
            <person name="Daum C."/>
            <person name="Ng V."/>
            <person name="Clum A."/>
            <person name="Steindorff A."/>
            <person name="Ohm R."/>
            <person name="Martin F."/>
            <person name="Silar P."/>
            <person name="Natvig D."/>
            <person name="Lalanne C."/>
            <person name="Gautier V."/>
            <person name="Ament-Velasquez S.L."/>
            <person name="Kruys A."/>
            <person name="Hutchinson M.I."/>
            <person name="Powell A.J."/>
            <person name="Barry K."/>
            <person name="Miller A.N."/>
            <person name="Grigoriev I.V."/>
            <person name="Debuchy R."/>
            <person name="Gladieux P."/>
            <person name="Thoren M.H."/>
            <person name="Johannesson H."/>
        </authorList>
    </citation>
    <scope>NUCLEOTIDE SEQUENCE</scope>
    <source>
        <strain evidence="3">CBS 314.62</strain>
    </source>
</reference>
<dbReference type="Gene3D" id="2.30.180.10">
    <property type="entry name" value="FAS1 domain"/>
    <property type="match status" value="2"/>
</dbReference>
<dbReference type="PANTHER" id="PTHR10900:SF77">
    <property type="entry name" value="FI19380P1"/>
    <property type="match status" value="1"/>
</dbReference>
<accession>A0AAE0XBX0</accession>
<dbReference type="InterPro" id="IPR036378">
    <property type="entry name" value="FAS1_dom_sf"/>
</dbReference>
<keyword evidence="1" id="KW-0732">Signal</keyword>
<dbReference type="AlphaFoldDB" id="A0AAE0XBX0"/>
<feature type="domain" description="FAS1" evidence="2">
    <location>
        <begin position="39"/>
        <end position="183"/>
    </location>
</feature>
<dbReference type="Pfam" id="PF02469">
    <property type="entry name" value="Fasciclin"/>
    <property type="match status" value="2"/>
</dbReference>
<feature type="signal peptide" evidence="1">
    <location>
        <begin position="1"/>
        <end position="32"/>
    </location>
</feature>
<feature type="domain" description="FAS1" evidence="2">
    <location>
        <begin position="187"/>
        <end position="315"/>
    </location>
</feature>
<dbReference type="EMBL" id="JAULSO010000002">
    <property type="protein sequence ID" value="KAK3689482.1"/>
    <property type="molecule type" value="Genomic_DNA"/>
</dbReference>
<dbReference type="InterPro" id="IPR000782">
    <property type="entry name" value="FAS1_domain"/>
</dbReference>
<feature type="chain" id="PRO_5042115830" evidence="1">
    <location>
        <begin position="33"/>
        <end position="417"/>
    </location>
</feature>
<dbReference type="SMART" id="SM00554">
    <property type="entry name" value="FAS1"/>
    <property type="match status" value="2"/>
</dbReference>
<evidence type="ECO:0000256" key="1">
    <source>
        <dbReference type="SAM" id="SignalP"/>
    </source>
</evidence>
<gene>
    <name evidence="3" type="ORF">B0T22DRAFT_427797</name>
</gene>